<proteinExistence type="predicted"/>
<name>A0A8D5FW78_9BACT</name>
<dbReference type="KEGG" id="dbk:DGMP_34770"/>
<feature type="domain" description="Putative endonuclease Z1" evidence="1">
    <location>
        <begin position="405"/>
        <end position="635"/>
    </location>
</feature>
<keyword evidence="3" id="KW-1185">Reference proteome</keyword>
<dbReference type="Proteomes" id="UP000826725">
    <property type="component" value="Chromosome"/>
</dbReference>
<evidence type="ECO:0000259" key="1">
    <source>
        <dbReference type="Pfam" id="PF10593"/>
    </source>
</evidence>
<keyword evidence="2" id="KW-0255">Endonuclease</keyword>
<organism evidence="2 3">
    <name type="scientific">Desulfomarina profundi</name>
    <dbReference type="NCBI Taxonomy" id="2772557"/>
    <lineage>
        <taxon>Bacteria</taxon>
        <taxon>Pseudomonadati</taxon>
        <taxon>Thermodesulfobacteriota</taxon>
        <taxon>Desulfobulbia</taxon>
        <taxon>Desulfobulbales</taxon>
        <taxon>Desulfobulbaceae</taxon>
        <taxon>Desulfomarina</taxon>
    </lineage>
</organism>
<dbReference type="GO" id="GO:0004519">
    <property type="term" value="F:endonuclease activity"/>
    <property type="evidence" value="ECO:0007669"/>
    <property type="project" value="UniProtKB-KW"/>
</dbReference>
<protein>
    <submittedName>
        <fullName evidence="2">Endonuclease</fullName>
    </submittedName>
</protein>
<evidence type="ECO:0000313" key="3">
    <source>
        <dbReference type="Proteomes" id="UP000826725"/>
    </source>
</evidence>
<dbReference type="Pfam" id="PF10593">
    <property type="entry name" value="Z1"/>
    <property type="match status" value="1"/>
</dbReference>
<dbReference type="RefSeq" id="WP_228855099.1">
    <property type="nucleotide sequence ID" value="NZ_AP024086.1"/>
</dbReference>
<keyword evidence="2" id="KW-0378">Hydrolase</keyword>
<dbReference type="AlphaFoldDB" id="A0A8D5FW78"/>
<gene>
    <name evidence="2" type="ORF">DGMP_34770</name>
</gene>
<dbReference type="InterPro" id="IPR018310">
    <property type="entry name" value="Put_endonuclease_Z1-dom"/>
</dbReference>
<evidence type="ECO:0000313" key="2">
    <source>
        <dbReference type="EMBL" id="BCL62784.1"/>
    </source>
</evidence>
<reference evidence="2" key="1">
    <citation type="submission" date="2020-09" db="EMBL/GenBank/DDBJ databases">
        <title>Desulfogranum mesoprofundum gen. nov., sp. nov., a novel mesophilic, sulfate-reducing chemolithoautotroph isolated from a deep-sea hydrothermal vent chimney in the Suiyo Seamount.</title>
        <authorList>
            <person name="Hashimoto Y."/>
            <person name="Nakagawa S."/>
        </authorList>
    </citation>
    <scope>NUCLEOTIDE SEQUENCE</scope>
    <source>
        <strain evidence="2">KT2</strain>
    </source>
</reference>
<sequence length="899" mass="103123">MTTNSDLLEVIEDNVARALEGADADREKITSTVRAYAQIQATINSVEISEQDIIDITKRLETRFDIRMGAGTLLSAEGYIPWLDDAREKINWYYWDRYKRLLPDKKFNREVINVLDIDTNKIIDHLENPHKKGSWKRKGLCVGHVQSGKTANYLGVICKAADAGYKVIIVLAGLLNALRNQTQERIDEGFVGLDSSQQLEATSLEDKLTGVGKFYHPSTWRTPVPLTTSTQDFDRKIATQLRAQISQFNEPVIFVLKKNVSILKNLIDWLRNNNVELNRFPMLLIDDEADHASVNTSSEEDDPTATNRRIRELLSLFEQSSYLGYTATPFANIFIDPDTDDEMLKDDLFPSDFIISLDTPSNYVGAKRIFEDDGDLDIVREIDDYKDILPLRHKIDEIPATLPTSLYDAVRAFILIRAMRILRGQGNSHNSMLVNVSRFTNIQSNIKWQLHEYLEEMRQAIINHFALSEREAMSNSNMLSLRKTWEKEFSRTEFSWGQVQETLKAAVSPVKVIEVNGSRRAEPLDYNSHDYPNGRSVIAVGGLSLSRGLTLEGLTVSYFLRNSIMYDTLMQMGRWFGYRSGFEDLCRIYMTEEAVSWYAHISRVTEELREEFKRMEQAKMTPRDFGLCVRSHPETLIVTARNKMRTAKPVFMQVNLYGRSVETAVLKRTEHTIQNNLNAVTTLVNSSAREGSYEKFNNSHLFRQVPIKHIKLFLDLFINHPASPKTANAPLIHYLNLLHQEDNIASWDVVLIHKLRAESTIPEQIIAGYQVKAQRRKMINIEDSGVAQENRRIGSDKDEQAGLEPEIFQRLLATFGSKSKITAISCRKERKRPLLMLHLLDCQLDGESINETGIFAFGISFPGESMRRRPERLVEYQVNTTWWKNNYQDILDDESILNE</sequence>
<accession>A0A8D5FW78</accession>
<dbReference type="EMBL" id="AP024086">
    <property type="protein sequence ID" value="BCL62784.1"/>
    <property type="molecule type" value="Genomic_DNA"/>
</dbReference>
<keyword evidence="2" id="KW-0540">Nuclease</keyword>